<dbReference type="Proteomes" id="UP000799537">
    <property type="component" value="Unassembled WGS sequence"/>
</dbReference>
<dbReference type="InterPro" id="IPR051678">
    <property type="entry name" value="AGP_Transferase"/>
</dbReference>
<dbReference type="InterPro" id="IPR011009">
    <property type="entry name" value="Kinase-like_dom_sf"/>
</dbReference>
<dbReference type="InterPro" id="IPR002575">
    <property type="entry name" value="Aminoglycoside_PTrfase"/>
</dbReference>
<dbReference type="AlphaFoldDB" id="A0A6A6D0W6"/>
<dbReference type="EMBL" id="ML993582">
    <property type="protein sequence ID" value="KAF2171802.1"/>
    <property type="molecule type" value="Genomic_DNA"/>
</dbReference>
<protein>
    <recommendedName>
        <fullName evidence="1">Aminoglycoside phosphotransferase domain-containing protein</fullName>
    </recommendedName>
</protein>
<reference evidence="2" key="1">
    <citation type="journal article" date="2020" name="Stud. Mycol.">
        <title>101 Dothideomycetes genomes: a test case for predicting lifestyles and emergence of pathogens.</title>
        <authorList>
            <person name="Haridas S."/>
            <person name="Albert R."/>
            <person name="Binder M."/>
            <person name="Bloem J."/>
            <person name="Labutti K."/>
            <person name="Salamov A."/>
            <person name="Andreopoulos B."/>
            <person name="Baker S."/>
            <person name="Barry K."/>
            <person name="Bills G."/>
            <person name="Bluhm B."/>
            <person name="Cannon C."/>
            <person name="Castanera R."/>
            <person name="Culley D."/>
            <person name="Daum C."/>
            <person name="Ezra D."/>
            <person name="Gonzalez J."/>
            <person name="Henrissat B."/>
            <person name="Kuo A."/>
            <person name="Liang C."/>
            <person name="Lipzen A."/>
            <person name="Lutzoni F."/>
            <person name="Magnuson J."/>
            <person name="Mondo S."/>
            <person name="Nolan M."/>
            <person name="Ohm R."/>
            <person name="Pangilinan J."/>
            <person name="Park H.-J."/>
            <person name="Ramirez L."/>
            <person name="Alfaro M."/>
            <person name="Sun H."/>
            <person name="Tritt A."/>
            <person name="Yoshinaga Y."/>
            <person name="Zwiers L.-H."/>
            <person name="Turgeon B."/>
            <person name="Goodwin S."/>
            <person name="Spatafora J."/>
            <person name="Crous P."/>
            <person name="Grigoriev I."/>
        </authorList>
    </citation>
    <scope>NUCLEOTIDE SEQUENCE</scope>
    <source>
        <strain evidence="2">ATCC 36951</strain>
    </source>
</reference>
<evidence type="ECO:0000313" key="3">
    <source>
        <dbReference type="Proteomes" id="UP000799537"/>
    </source>
</evidence>
<evidence type="ECO:0000313" key="2">
    <source>
        <dbReference type="EMBL" id="KAF2171802.1"/>
    </source>
</evidence>
<dbReference type="Gene3D" id="3.90.1200.10">
    <property type="match status" value="1"/>
</dbReference>
<dbReference type="PANTHER" id="PTHR21310">
    <property type="entry name" value="AMINOGLYCOSIDE PHOSPHOTRANSFERASE-RELATED-RELATED"/>
    <property type="match status" value="1"/>
</dbReference>
<dbReference type="PANTHER" id="PTHR21310:SF15">
    <property type="entry name" value="AMINOGLYCOSIDE PHOSPHOTRANSFERASE DOMAIN-CONTAINING PROTEIN"/>
    <property type="match status" value="1"/>
</dbReference>
<name>A0A6A6D0W6_ZASCE</name>
<feature type="domain" description="Aminoglycoside phosphotransferase" evidence="1">
    <location>
        <begin position="5"/>
        <end position="191"/>
    </location>
</feature>
<dbReference type="Pfam" id="PF01636">
    <property type="entry name" value="APH"/>
    <property type="match status" value="1"/>
</dbReference>
<dbReference type="RefSeq" id="XP_033672691.1">
    <property type="nucleotide sequence ID" value="XM_033804326.1"/>
</dbReference>
<keyword evidence="3" id="KW-1185">Reference proteome</keyword>
<dbReference type="SUPFAM" id="SSF56112">
    <property type="entry name" value="Protein kinase-like (PK-like)"/>
    <property type="match status" value="1"/>
</dbReference>
<organism evidence="2 3">
    <name type="scientific">Zasmidium cellare ATCC 36951</name>
    <dbReference type="NCBI Taxonomy" id="1080233"/>
    <lineage>
        <taxon>Eukaryota</taxon>
        <taxon>Fungi</taxon>
        <taxon>Dikarya</taxon>
        <taxon>Ascomycota</taxon>
        <taxon>Pezizomycotina</taxon>
        <taxon>Dothideomycetes</taxon>
        <taxon>Dothideomycetidae</taxon>
        <taxon>Mycosphaerellales</taxon>
        <taxon>Mycosphaerellaceae</taxon>
        <taxon>Zasmidium</taxon>
    </lineage>
</organism>
<gene>
    <name evidence="2" type="ORF">M409DRAFT_18035</name>
</gene>
<dbReference type="OrthoDB" id="8300194at2759"/>
<evidence type="ECO:0000259" key="1">
    <source>
        <dbReference type="Pfam" id="PF01636"/>
    </source>
</evidence>
<accession>A0A6A6D0W6</accession>
<sequence>MNLVRERTAIPVPKIYNCYLVEDTQKWCILMEYAEGDVLQDVWEDIPNEWKQSIISQLKGYMEELRNIKGDFIGAVDGTQCEDQFFHQQDDEYGPFDTEAAFHDALADVLRASDQNAFVEMVVGFIKSMPPHNIVLTHSDFAPRNIIVQDDKVVAILDWELTGYYPAYWEYVKAYYRPNWSSDWIKDRVLDDILEPYPLEHAVMLHTRDIIW</sequence>
<proteinExistence type="predicted"/>
<dbReference type="GeneID" id="54557598"/>